<evidence type="ECO:0000313" key="3">
    <source>
        <dbReference type="EMBL" id="ABG08716.1"/>
    </source>
</evidence>
<dbReference type="NCBIfam" id="TIGR00369">
    <property type="entry name" value="unchar_dom_1"/>
    <property type="match status" value="1"/>
</dbReference>
<sequence length="148" mass="15545">MDETMPDLLTDDRMSAHLGIQVKHREPGHAVVTMTVTSGMANGHGITHGGAVFALADTAFALACNRSAGVMGVTVSATIDFIAASGVGDVLVARACERVERGRSGLYDVTVYRGDEVIAEFRARSRTVAAPSSRVTAVGHRESSSRQS</sequence>
<dbReference type="InterPro" id="IPR029069">
    <property type="entry name" value="HotDog_dom_sf"/>
</dbReference>
<dbReference type="SUPFAM" id="SSF54637">
    <property type="entry name" value="Thioesterase/thiol ester dehydrase-isomerase"/>
    <property type="match status" value="1"/>
</dbReference>
<dbReference type="CDD" id="cd03443">
    <property type="entry name" value="PaaI_thioesterase"/>
    <property type="match status" value="1"/>
</dbReference>
<dbReference type="Pfam" id="PF03061">
    <property type="entry name" value="4HBT"/>
    <property type="match status" value="1"/>
</dbReference>
<dbReference type="PANTHER" id="PTHR42856:SF1">
    <property type="entry name" value="ACYL-COENZYME A THIOESTERASE PAAI"/>
    <property type="match status" value="1"/>
</dbReference>
<organism evidence="3">
    <name type="scientific">Mycobacterium sp. (strain MCS)</name>
    <dbReference type="NCBI Taxonomy" id="164756"/>
    <lineage>
        <taxon>Bacteria</taxon>
        <taxon>Bacillati</taxon>
        <taxon>Actinomycetota</taxon>
        <taxon>Actinomycetes</taxon>
        <taxon>Mycobacteriales</taxon>
        <taxon>Mycobacteriaceae</taxon>
        <taxon>Mycobacterium</taxon>
    </lineage>
</organism>
<accession>A0A5Q5BK01</accession>
<gene>
    <name evidence="3" type="ordered locus">Mmcs_2608</name>
</gene>
<dbReference type="KEGG" id="mmc:Mmcs_2608"/>
<keyword evidence="1" id="KW-0378">Hydrolase</keyword>
<protein>
    <submittedName>
        <fullName evidence="3">Phenylacetic acid degradation-related protein</fullName>
    </submittedName>
</protein>
<dbReference type="EMBL" id="CP000384">
    <property type="protein sequence ID" value="ABG08716.1"/>
    <property type="molecule type" value="Genomic_DNA"/>
</dbReference>
<dbReference type="PANTHER" id="PTHR42856">
    <property type="entry name" value="ACYL-COENZYME A THIOESTERASE PAAI"/>
    <property type="match status" value="1"/>
</dbReference>
<dbReference type="InterPro" id="IPR052723">
    <property type="entry name" value="Acyl-CoA_thioesterase_PaaI"/>
</dbReference>
<proteinExistence type="predicted"/>
<feature type="domain" description="Thioesterase" evidence="2">
    <location>
        <begin position="44"/>
        <end position="117"/>
    </location>
</feature>
<dbReference type="Gene3D" id="3.10.129.10">
    <property type="entry name" value="Hotdog Thioesterase"/>
    <property type="match status" value="1"/>
</dbReference>
<dbReference type="AlphaFoldDB" id="A0A5Q5BK01"/>
<evidence type="ECO:0000259" key="2">
    <source>
        <dbReference type="Pfam" id="PF03061"/>
    </source>
</evidence>
<reference evidence="3" key="1">
    <citation type="submission" date="2006-06" db="EMBL/GenBank/DDBJ databases">
        <title>Complete sequence of chromosome of Mycobacterium sp. MCS.</title>
        <authorList>
            <consortium name="US DOE Joint Genome Institute"/>
            <person name="Copeland A."/>
            <person name="Lucas S."/>
            <person name="Lapidus A."/>
            <person name="Barry K."/>
            <person name="Detter J.C."/>
            <person name="Glavina del Rio T."/>
            <person name="Hammon N."/>
            <person name="Israni S."/>
            <person name="Dalin E."/>
            <person name="Tice H."/>
            <person name="Pitluck S."/>
            <person name="Martinez M."/>
            <person name="Schmutz J."/>
            <person name="Larimer F."/>
            <person name="Land M."/>
            <person name="Hauser L."/>
            <person name="Kyrpides N."/>
            <person name="Kim E."/>
            <person name="Miller C.D."/>
            <person name="Hughes J.E."/>
            <person name="Anderson A.J."/>
            <person name="Sims R.C."/>
            <person name="Richardson P."/>
        </authorList>
    </citation>
    <scope>NUCLEOTIDE SEQUENCE [LARGE SCALE GENOMIC DNA]</scope>
    <source>
        <strain evidence="3">MCS</strain>
    </source>
</reference>
<name>A0A5Q5BK01_MYCSS</name>
<dbReference type="GO" id="GO:0016289">
    <property type="term" value="F:acyl-CoA hydrolase activity"/>
    <property type="evidence" value="ECO:0007669"/>
    <property type="project" value="UniProtKB-ARBA"/>
</dbReference>
<dbReference type="InterPro" id="IPR003736">
    <property type="entry name" value="PAAI_dom"/>
</dbReference>
<evidence type="ECO:0000256" key="1">
    <source>
        <dbReference type="ARBA" id="ARBA00022801"/>
    </source>
</evidence>
<dbReference type="InterPro" id="IPR006683">
    <property type="entry name" value="Thioestr_dom"/>
</dbReference>